<evidence type="ECO:0000313" key="2">
    <source>
        <dbReference type="EMBL" id="EGG06222.1"/>
    </source>
</evidence>
<accession>F4RN22</accession>
<dbReference type="Proteomes" id="UP000001072">
    <property type="component" value="Unassembled WGS sequence"/>
</dbReference>
<sequence>MEVEINGPTQGTPKVGAGKKAAKADRLNLVDSKAINTGFLEIQTCPIGMSLNEFKDLVAGACEEYEVGLKNLILNSVFSPDLKWKTTVGHFKVVLDGAVQWQNFVEALKKSTRKKGIVSIKNKNMQVRVRVSNKESATKKLIAATNGTGAEDQESEESKNKQELNTLANQILSQHVIGTYAGEPGVMAKIATVHIPPNTPEFQYEIKKNQWIHPNMGVDDRCNTQPGASARPEEDQVQGNEYESDWSTKGESSSIEFEVQRPSTSHTVQFKLFLADCNIAFDDVKTRTILREDGMVLWTNLIPSVKLTEAILTAKGMDRQIANRLMTEAQARYLKCKIRDFPFGSCPHDVTD</sequence>
<evidence type="ECO:0000313" key="3">
    <source>
        <dbReference type="Proteomes" id="UP000001072"/>
    </source>
</evidence>
<dbReference type="RefSeq" id="XP_007410460.1">
    <property type="nucleotide sequence ID" value="XM_007410398.1"/>
</dbReference>
<dbReference type="InParanoid" id="F4RN22"/>
<evidence type="ECO:0000256" key="1">
    <source>
        <dbReference type="SAM" id="MobiDB-lite"/>
    </source>
</evidence>
<protein>
    <submittedName>
        <fullName evidence="2">Uncharacterized protein</fullName>
    </submittedName>
</protein>
<proteinExistence type="predicted"/>
<keyword evidence="3" id="KW-1185">Reference proteome</keyword>
<reference evidence="3" key="1">
    <citation type="journal article" date="2011" name="Proc. Natl. Acad. Sci. U.S.A.">
        <title>Obligate biotrophy features unraveled by the genomic analysis of rust fungi.</title>
        <authorList>
            <person name="Duplessis S."/>
            <person name="Cuomo C.A."/>
            <person name="Lin Y.-C."/>
            <person name="Aerts A."/>
            <person name="Tisserant E."/>
            <person name="Veneault-Fourrey C."/>
            <person name="Joly D.L."/>
            <person name="Hacquard S."/>
            <person name="Amselem J."/>
            <person name="Cantarel B.L."/>
            <person name="Chiu R."/>
            <person name="Coutinho P.M."/>
            <person name="Feau N."/>
            <person name="Field M."/>
            <person name="Frey P."/>
            <person name="Gelhaye E."/>
            <person name="Goldberg J."/>
            <person name="Grabherr M.G."/>
            <person name="Kodira C.D."/>
            <person name="Kohler A."/>
            <person name="Kuees U."/>
            <person name="Lindquist E.A."/>
            <person name="Lucas S.M."/>
            <person name="Mago R."/>
            <person name="Mauceli E."/>
            <person name="Morin E."/>
            <person name="Murat C."/>
            <person name="Pangilinan J.L."/>
            <person name="Park R."/>
            <person name="Pearson M."/>
            <person name="Quesneville H."/>
            <person name="Rouhier N."/>
            <person name="Sakthikumar S."/>
            <person name="Salamov A.A."/>
            <person name="Schmutz J."/>
            <person name="Selles B."/>
            <person name="Shapiro H."/>
            <person name="Tanguay P."/>
            <person name="Tuskan G.A."/>
            <person name="Henrissat B."/>
            <person name="Van de Peer Y."/>
            <person name="Rouze P."/>
            <person name="Ellis J.G."/>
            <person name="Dodds P.N."/>
            <person name="Schein J.E."/>
            <person name="Zhong S."/>
            <person name="Hamelin R.C."/>
            <person name="Grigoriev I.V."/>
            <person name="Szabo L.J."/>
            <person name="Martin F."/>
        </authorList>
    </citation>
    <scope>NUCLEOTIDE SEQUENCE [LARGE SCALE GENOMIC DNA]</scope>
    <source>
        <strain evidence="3">98AG31 / pathotype 3-4-7</strain>
    </source>
</reference>
<feature type="region of interest" description="Disordered" evidence="1">
    <location>
        <begin position="220"/>
        <end position="253"/>
    </location>
</feature>
<dbReference type="EMBL" id="GL883109">
    <property type="protein sequence ID" value="EGG06222.1"/>
    <property type="molecule type" value="Genomic_DNA"/>
</dbReference>
<dbReference type="GeneID" id="18934491"/>
<dbReference type="VEuPathDB" id="FungiDB:MELLADRAFT_87371"/>
<gene>
    <name evidence="2" type="ORF">MELLADRAFT_87371</name>
</gene>
<name>F4RN22_MELLP</name>
<dbReference type="AlphaFoldDB" id="F4RN22"/>
<dbReference type="HOGENOM" id="CLU_787729_0_0_1"/>
<organism evidence="3">
    <name type="scientific">Melampsora larici-populina (strain 98AG31 / pathotype 3-4-7)</name>
    <name type="common">Poplar leaf rust fungus</name>
    <dbReference type="NCBI Taxonomy" id="747676"/>
    <lineage>
        <taxon>Eukaryota</taxon>
        <taxon>Fungi</taxon>
        <taxon>Dikarya</taxon>
        <taxon>Basidiomycota</taxon>
        <taxon>Pucciniomycotina</taxon>
        <taxon>Pucciniomycetes</taxon>
        <taxon>Pucciniales</taxon>
        <taxon>Melampsoraceae</taxon>
        <taxon>Melampsora</taxon>
    </lineage>
</organism>
<feature type="compositionally biased region" description="Polar residues" evidence="1">
    <location>
        <begin position="237"/>
        <end position="253"/>
    </location>
</feature>
<feature type="region of interest" description="Disordered" evidence="1">
    <location>
        <begin position="143"/>
        <end position="162"/>
    </location>
</feature>
<dbReference type="KEGG" id="mlr:MELLADRAFT_87371"/>